<dbReference type="RefSeq" id="WP_154754974.1">
    <property type="nucleotide sequence ID" value="NZ_WMBA01000002.1"/>
</dbReference>
<dbReference type="AlphaFoldDB" id="A0A6N7YV26"/>
<evidence type="ECO:0000313" key="2">
    <source>
        <dbReference type="Proteomes" id="UP000440096"/>
    </source>
</evidence>
<organism evidence="1 2">
    <name type="scientific">Amycolatopsis pithecellobii</name>
    <dbReference type="NCBI Taxonomy" id="664692"/>
    <lineage>
        <taxon>Bacteria</taxon>
        <taxon>Bacillati</taxon>
        <taxon>Actinomycetota</taxon>
        <taxon>Actinomycetes</taxon>
        <taxon>Pseudonocardiales</taxon>
        <taxon>Pseudonocardiaceae</taxon>
        <taxon>Amycolatopsis</taxon>
    </lineage>
</organism>
<accession>A0A6N7YV26</accession>
<protein>
    <recommendedName>
        <fullName evidence="3">Transposase IS701-like DDE domain-containing protein</fullName>
    </recommendedName>
</protein>
<proteinExistence type="predicted"/>
<keyword evidence="2" id="KW-1185">Reference proteome</keyword>
<reference evidence="1 2" key="1">
    <citation type="submission" date="2019-11" db="EMBL/GenBank/DDBJ databases">
        <title>Draft genome of Amycolatopsis RM579.</title>
        <authorList>
            <person name="Duangmal K."/>
            <person name="Mingma R."/>
        </authorList>
    </citation>
    <scope>NUCLEOTIDE SEQUENCE [LARGE SCALE GENOMIC DNA]</scope>
    <source>
        <strain evidence="1 2">RM579</strain>
    </source>
</reference>
<dbReference type="Proteomes" id="UP000440096">
    <property type="component" value="Unassembled WGS sequence"/>
</dbReference>
<dbReference type="EMBL" id="WMBA01000002">
    <property type="protein sequence ID" value="MTD52723.1"/>
    <property type="molecule type" value="Genomic_DNA"/>
</dbReference>
<dbReference type="OrthoDB" id="4954307at2"/>
<gene>
    <name evidence="1" type="ORF">GKO32_01830</name>
</gene>
<evidence type="ECO:0000313" key="1">
    <source>
        <dbReference type="EMBL" id="MTD52723.1"/>
    </source>
</evidence>
<comment type="caution">
    <text evidence="1">The sequence shown here is derived from an EMBL/GenBank/DDBJ whole genome shotgun (WGS) entry which is preliminary data.</text>
</comment>
<sequence>MLARALDAGVPTTWVITGEAYGGDSKFRRWLEQRRIGCLVSVPSNQTIPAVAGTSRADAWWPTPRHQRGSVSVAVPAPKTTDIRLGRRRVAELLRHHPAGVGTVTAGASFDDPQQQR</sequence>
<evidence type="ECO:0008006" key="3">
    <source>
        <dbReference type="Google" id="ProtNLM"/>
    </source>
</evidence>
<name>A0A6N7YV26_9PSEU</name>